<dbReference type="GeneID" id="7829712"/>
<evidence type="ECO:0000313" key="6">
    <source>
        <dbReference type="EMBL" id="EAS01074.2"/>
    </source>
</evidence>
<feature type="transmembrane region" description="Helical" evidence="5">
    <location>
        <begin position="192"/>
        <end position="214"/>
    </location>
</feature>
<protein>
    <submittedName>
        <fullName evidence="6">MFS transporter</fullName>
    </submittedName>
</protein>
<evidence type="ECO:0000256" key="2">
    <source>
        <dbReference type="ARBA" id="ARBA00022692"/>
    </source>
</evidence>
<feature type="transmembrane region" description="Helical" evidence="5">
    <location>
        <begin position="31"/>
        <end position="54"/>
    </location>
</feature>
<sequence>MRTSFGPHQKKSLLDIEEEDQNQFRDYPYRWFLVFLFCLPNMMNGIGWITFSPISTQVEQAYDQSQFVITMTSMSYMFFYVLITFPSNFLLSKSLKYGIWLGSVLTILGGWVRIFINNSFWWAIFGQILGAIGQPFILNAPSKIAAVWFKPKERPIATAILALINTIGVGIGFLFPSFFVDDSYSDQTRDQVYQLMLWQAVTMTIAIVPCIIFFKEKPPTPPSHAAEAEKMSFKESFVVIFQNKDFIKLFFAFGCVLGNFNSIATLINFYLEQFGFSSDQTSYFGAMFIVSGLIGSGILSVVVERTSAYKKVMTITCLISIFTYGLQMGMLVLENFWLLMIAIFLMGFFTTPLIPISMDFACEITFPISEPFSSGLVLASGQLFGSILVTLIAKNTFFMLYKIIYFKRLFQVLRLFNLIQKMKCLFLMEQVQDCLLLGSFFICFQTKIQNVKKRN</sequence>
<dbReference type="KEGG" id="tet:TTHERM_00316270"/>
<gene>
    <name evidence="6" type="ORF">TTHERM_00316270</name>
</gene>
<feature type="transmembrane region" description="Helical" evidence="5">
    <location>
        <begin position="120"/>
        <end position="138"/>
    </location>
</feature>
<dbReference type="OrthoDB" id="312103at2759"/>
<dbReference type="InterPro" id="IPR036259">
    <property type="entry name" value="MFS_trans_sf"/>
</dbReference>
<keyword evidence="2 5" id="KW-0812">Transmembrane</keyword>
<evidence type="ECO:0000256" key="3">
    <source>
        <dbReference type="ARBA" id="ARBA00022989"/>
    </source>
</evidence>
<keyword evidence="4 5" id="KW-0472">Membrane</keyword>
<feature type="transmembrane region" description="Helical" evidence="5">
    <location>
        <begin position="97"/>
        <end position="114"/>
    </location>
</feature>
<proteinExistence type="predicted"/>
<evidence type="ECO:0000256" key="5">
    <source>
        <dbReference type="SAM" id="Phobius"/>
    </source>
</evidence>
<evidence type="ECO:0000256" key="1">
    <source>
        <dbReference type="ARBA" id="ARBA00004141"/>
    </source>
</evidence>
<comment type="subcellular location">
    <subcellularLocation>
        <location evidence="1">Membrane</location>
        <topology evidence="1">Multi-pass membrane protein</topology>
    </subcellularLocation>
</comment>
<feature type="transmembrane region" description="Helical" evidence="5">
    <location>
        <begin position="336"/>
        <end position="354"/>
    </location>
</feature>
<keyword evidence="3 5" id="KW-1133">Transmembrane helix</keyword>
<dbReference type="GO" id="GO:0022857">
    <property type="term" value="F:transmembrane transporter activity"/>
    <property type="evidence" value="ECO:0007669"/>
    <property type="project" value="InterPro"/>
</dbReference>
<keyword evidence="7" id="KW-1185">Reference proteome</keyword>
<dbReference type="SUPFAM" id="SSF103473">
    <property type="entry name" value="MFS general substrate transporter"/>
    <property type="match status" value="1"/>
</dbReference>
<reference evidence="7" key="1">
    <citation type="journal article" date="2006" name="PLoS Biol.">
        <title>Macronuclear genome sequence of the ciliate Tetrahymena thermophila, a model eukaryote.</title>
        <authorList>
            <person name="Eisen J.A."/>
            <person name="Coyne R.S."/>
            <person name="Wu M."/>
            <person name="Wu D."/>
            <person name="Thiagarajan M."/>
            <person name="Wortman J.R."/>
            <person name="Badger J.H."/>
            <person name="Ren Q."/>
            <person name="Amedeo P."/>
            <person name="Jones K.M."/>
            <person name="Tallon L.J."/>
            <person name="Delcher A.L."/>
            <person name="Salzberg S.L."/>
            <person name="Silva J.C."/>
            <person name="Haas B.J."/>
            <person name="Majoros W.H."/>
            <person name="Farzad M."/>
            <person name="Carlton J.M."/>
            <person name="Smith R.K. Jr."/>
            <person name="Garg J."/>
            <person name="Pearlman R.E."/>
            <person name="Karrer K.M."/>
            <person name="Sun L."/>
            <person name="Manning G."/>
            <person name="Elde N.C."/>
            <person name="Turkewitz A.P."/>
            <person name="Asai D.J."/>
            <person name="Wilkes D.E."/>
            <person name="Wang Y."/>
            <person name="Cai H."/>
            <person name="Collins K."/>
            <person name="Stewart B.A."/>
            <person name="Lee S.R."/>
            <person name="Wilamowska K."/>
            <person name="Weinberg Z."/>
            <person name="Ruzzo W.L."/>
            <person name="Wloga D."/>
            <person name="Gaertig J."/>
            <person name="Frankel J."/>
            <person name="Tsao C.-C."/>
            <person name="Gorovsky M.A."/>
            <person name="Keeling P.J."/>
            <person name="Waller R.F."/>
            <person name="Patron N.J."/>
            <person name="Cherry J.M."/>
            <person name="Stover N.A."/>
            <person name="Krieger C.J."/>
            <person name="del Toro C."/>
            <person name="Ryder H.F."/>
            <person name="Williamson S.C."/>
            <person name="Barbeau R.A."/>
            <person name="Hamilton E.P."/>
            <person name="Orias E."/>
        </authorList>
    </citation>
    <scope>NUCLEOTIDE SEQUENCE [LARGE SCALE GENOMIC DNA]</scope>
    <source>
        <strain evidence="7">SB210</strain>
    </source>
</reference>
<dbReference type="PANTHER" id="PTHR10924">
    <property type="entry name" value="MAJOR FACILITATOR SUPERFAMILY PROTEIN-RELATED"/>
    <property type="match status" value="1"/>
</dbReference>
<dbReference type="InterPro" id="IPR011701">
    <property type="entry name" value="MFS"/>
</dbReference>
<feature type="transmembrane region" description="Helical" evidence="5">
    <location>
        <begin position="375"/>
        <end position="393"/>
    </location>
</feature>
<evidence type="ECO:0000313" key="7">
    <source>
        <dbReference type="Proteomes" id="UP000009168"/>
    </source>
</evidence>
<name>I7LW70_TETTS</name>
<dbReference type="eggNOG" id="KOG2563">
    <property type="taxonomic scope" value="Eukaryota"/>
</dbReference>
<dbReference type="Proteomes" id="UP000009168">
    <property type="component" value="Unassembled WGS sequence"/>
</dbReference>
<dbReference type="Pfam" id="PF07690">
    <property type="entry name" value="MFS_1"/>
    <property type="match status" value="1"/>
</dbReference>
<accession>I7LW70</accession>
<dbReference type="GO" id="GO:0016020">
    <property type="term" value="C:membrane"/>
    <property type="evidence" value="ECO:0007669"/>
    <property type="project" value="UniProtKB-SubCell"/>
</dbReference>
<feature type="transmembrane region" description="Helical" evidence="5">
    <location>
        <begin position="283"/>
        <end position="303"/>
    </location>
</feature>
<dbReference type="InterPro" id="IPR049680">
    <property type="entry name" value="FLVCR1-2_SLC49-like"/>
</dbReference>
<dbReference type="InParanoid" id="I7LW70"/>
<feature type="transmembrane region" description="Helical" evidence="5">
    <location>
        <begin position="159"/>
        <end position="180"/>
    </location>
</feature>
<dbReference type="PANTHER" id="PTHR10924:SF6">
    <property type="entry name" value="SOLUTE CARRIER FAMILY 49 MEMBER A3"/>
    <property type="match status" value="1"/>
</dbReference>
<feature type="transmembrane region" description="Helical" evidence="5">
    <location>
        <begin position="66"/>
        <end position="85"/>
    </location>
</feature>
<dbReference type="EMBL" id="GG662605">
    <property type="protein sequence ID" value="EAS01074.2"/>
    <property type="molecule type" value="Genomic_DNA"/>
</dbReference>
<dbReference type="AlphaFoldDB" id="I7LW70"/>
<dbReference type="RefSeq" id="XP_001021319.2">
    <property type="nucleotide sequence ID" value="XM_001021319.3"/>
</dbReference>
<feature type="transmembrane region" description="Helical" evidence="5">
    <location>
        <begin position="249"/>
        <end position="271"/>
    </location>
</feature>
<dbReference type="Gene3D" id="1.20.1250.20">
    <property type="entry name" value="MFS general substrate transporter like domains"/>
    <property type="match status" value="1"/>
</dbReference>
<evidence type="ECO:0000256" key="4">
    <source>
        <dbReference type="ARBA" id="ARBA00023136"/>
    </source>
</evidence>
<organism evidence="6 7">
    <name type="scientific">Tetrahymena thermophila (strain SB210)</name>
    <dbReference type="NCBI Taxonomy" id="312017"/>
    <lineage>
        <taxon>Eukaryota</taxon>
        <taxon>Sar</taxon>
        <taxon>Alveolata</taxon>
        <taxon>Ciliophora</taxon>
        <taxon>Intramacronucleata</taxon>
        <taxon>Oligohymenophorea</taxon>
        <taxon>Hymenostomatida</taxon>
        <taxon>Tetrahymenina</taxon>
        <taxon>Tetrahymenidae</taxon>
        <taxon>Tetrahymena</taxon>
    </lineage>
</organism>